<dbReference type="Proteomes" id="UP000887159">
    <property type="component" value="Unassembled WGS sequence"/>
</dbReference>
<gene>
    <name evidence="1" type="ORF">TNCV_4199581</name>
</gene>
<name>A0A8X6WBQ8_TRICX</name>
<dbReference type="AlphaFoldDB" id="A0A8X6WBQ8"/>
<reference evidence="1" key="1">
    <citation type="submission" date="2020-08" db="EMBL/GenBank/DDBJ databases">
        <title>Multicomponent nature underlies the extraordinary mechanical properties of spider dragline silk.</title>
        <authorList>
            <person name="Kono N."/>
            <person name="Nakamura H."/>
            <person name="Mori M."/>
            <person name="Yoshida Y."/>
            <person name="Ohtoshi R."/>
            <person name="Malay A.D."/>
            <person name="Moran D.A.P."/>
            <person name="Tomita M."/>
            <person name="Numata K."/>
            <person name="Arakawa K."/>
        </authorList>
    </citation>
    <scope>NUCLEOTIDE SEQUENCE</scope>
</reference>
<sequence length="71" mass="7381">MPPLEFAILGRGVDLEMDNTGLLKIKLGVAIAPENLKGVSLRPMAGGILGRDPALDPPLECLDVSSGKEVA</sequence>
<accession>A0A8X6WBQ8</accession>
<organism evidence="1 2">
    <name type="scientific">Trichonephila clavipes</name>
    <name type="common">Golden silk orbweaver</name>
    <name type="synonym">Nephila clavipes</name>
    <dbReference type="NCBI Taxonomy" id="2585209"/>
    <lineage>
        <taxon>Eukaryota</taxon>
        <taxon>Metazoa</taxon>
        <taxon>Ecdysozoa</taxon>
        <taxon>Arthropoda</taxon>
        <taxon>Chelicerata</taxon>
        <taxon>Arachnida</taxon>
        <taxon>Araneae</taxon>
        <taxon>Araneomorphae</taxon>
        <taxon>Entelegynae</taxon>
        <taxon>Araneoidea</taxon>
        <taxon>Nephilidae</taxon>
        <taxon>Trichonephila</taxon>
    </lineage>
</organism>
<proteinExistence type="predicted"/>
<dbReference type="EMBL" id="BMAU01021400">
    <property type="protein sequence ID" value="GFY31647.1"/>
    <property type="molecule type" value="Genomic_DNA"/>
</dbReference>
<evidence type="ECO:0000313" key="1">
    <source>
        <dbReference type="EMBL" id="GFY31647.1"/>
    </source>
</evidence>
<protein>
    <submittedName>
        <fullName evidence="1">Uncharacterized protein</fullName>
    </submittedName>
</protein>
<evidence type="ECO:0000313" key="2">
    <source>
        <dbReference type="Proteomes" id="UP000887159"/>
    </source>
</evidence>
<comment type="caution">
    <text evidence="1">The sequence shown here is derived from an EMBL/GenBank/DDBJ whole genome shotgun (WGS) entry which is preliminary data.</text>
</comment>
<keyword evidence="2" id="KW-1185">Reference proteome</keyword>